<comment type="caution">
    <text evidence="1">The sequence shown here is derived from an EMBL/GenBank/DDBJ whole genome shotgun (WGS) entry which is preliminary data.</text>
</comment>
<proteinExistence type="predicted"/>
<dbReference type="AlphaFoldDB" id="A0A0M2PU54"/>
<sequence length="174" mass="20477">MIQIPKQTIDYCQHLRLILSCANSVMFIDPYLDPSQSQYGEFYHLLNLVKQPYARIELHSAVKGQDQSNMYRSTLDLQDWIKRFSILYPILKAKNLVAEVFIWQDFDPDDQKIHDRYILTDLVGISMTSGFNIQANAEVTWSRQTKKIYEKTQNDFHPNAGTYTLKYNFMIPKE</sequence>
<protein>
    <submittedName>
        <fullName evidence="1">Uncharacterized protein</fullName>
    </submittedName>
</protein>
<dbReference type="STRING" id="317619.GCA_000332315_00153"/>
<gene>
    <name evidence="1" type="ORF">PROH_07095</name>
</gene>
<reference evidence="1" key="1">
    <citation type="submission" date="2012-04" db="EMBL/GenBank/DDBJ databases">
        <authorList>
            <person name="Borisov I.G."/>
            <person name="Ivanikova N.V."/>
            <person name="Pinevich A.V."/>
        </authorList>
    </citation>
    <scope>NUCLEOTIDE SEQUENCE</scope>
    <source>
        <strain evidence="1">CALU 1027</strain>
    </source>
</reference>
<organism evidence="1 2">
    <name type="scientific">Prochlorothrix hollandica PCC 9006 = CALU 1027</name>
    <dbReference type="NCBI Taxonomy" id="317619"/>
    <lineage>
        <taxon>Bacteria</taxon>
        <taxon>Bacillati</taxon>
        <taxon>Cyanobacteriota</taxon>
        <taxon>Cyanophyceae</taxon>
        <taxon>Prochlorotrichales</taxon>
        <taxon>Prochlorotrichaceae</taxon>
        <taxon>Prochlorothrix</taxon>
    </lineage>
</organism>
<dbReference type="EMBL" id="AJTX02000004">
    <property type="protein sequence ID" value="KKI99654.1"/>
    <property type="molecule type" value="Genomic_DNA"/>
</dbReference>
<dbReference type="Proteomes" id="UP000034681">
    <property type="component" value="Unassembled WGS sequence"/>
</dbReference>
<name>A0A0M2PU54_PROHO</name>
<evidence type="ECO:0000313" key="1">
    <source>
        <dbReference type="EMBL" id="KKI99654.1"/>
    </source>
</evidence>
<accession>A0A0M2PU54</accession>
<keyword evidence="2" id="KW-1185">Reference proteome</keyword>
<evidence type="ECO:0000313" key="2">
    <source>
        <dbReference type="Proteomes" id="UP000034681"/>
    </source>
</evidence>
<dbReference type="eggNOG" id="ENOG502ZSK0">
    <property type="taxonomic scope" value="Bacteria"/>
</dbReference>